<name>A0A9P7E4E4_9AGAM</name>
<dbReference type="GeneID" id="64634743"/>
<accession>A0A9P7E4E4</accession>
<proteinExistence type="predicted"/>
<evidence type="ECO:0000313" key="2">
    <source>
        <dbReference type="Proteomes" id="UP000807769"/>
    </source>
</evidence>
<organism evidence="1 2">
    <name type="scientific">Suillus subaureus</name>
    <dbReference type="NCBI Taxonomy" id="48587"/>
    <lineage>
        <taxon>Eukaryota</taxon>
        <taxon>Fungi</taxon>
        <taxon>Dikarya</taxon>
        <taxon>Basidiomycota</taxon>
        <taxon>Agaricomycotina</taxon>
        <taxon>Agaricomycetes</taxon>
        <taxon>Agaricomycetidae</taxon>
        <taxon>Boletales</taxon>
        <taxon>Suillineae</taxon>
        <taxon>Suillaceae</taxon>
        <taxon>Suillus</taxon>
    </lineage>
</organism>
<evidence type="ECO:0000313" key="1">
    <source>
        <dbReference type="EMBL" id="KAG1810922.1"/>
    </source>
</evidence>
<reference evidence="1" key="1">
    <citation type="journal article" date="2020" name="New Phytol.">
        <title>Comparative genomics reveals dynamic genome evolution in host specialist ectomycorrhizal fungi.</title>
        <authorList>
            <person name="Lofgren L.A."/>
            <person name="Nguyen N.H."/>
            <person name="Vilgalys R."/>
            <person name="Ruytinx J."/>
            <person name="Liao H.L."/>
            <person name="Branco S."/>
            <person name="Kuo A."/>
            <person name="LaButti K."/>
            <person name="Lipzen A."/>
            <person name="Andreopoulos W."/>
            <person name="Pangilinan J."/>
            <person name="Riley R."/>
            <person name="Hundley H."/>
            <person name="Na H."/>
            <person name="Barry K."/>
            <person name="Grigoriev I.V."/>
            <person name="Stajich J.E."/>
            <person name="Kennedy P.G."/>
        </authorList>
    </citation>
    <scope>NUCLEOTIDE SEQUENCE</scope>
    <source>
        <strain evidence="1">MN1</strain>
    </source>
</reference>
<protein>
    <submittedName>
        <fullName evidence="1">Uncharacterized protein</fullName>
    </submittedName>
</protein>
<comment type="caution">
    <text evidence="1">The sequence shown here is derived from an EMBL/GenBank/DDBJ whole genome shotgun (WGS) entry which is preliminary data.</text>
</comment>
<dbReference type="Proteomes" id="UP000807769">
    <property type="component" value="Unassembled WGS sequence"/>
</dbReference>
<keyword evidence="2" id="KW-1185">Reference proteome</keyword>
<dbReference type="RefSeq" id="XP_041189702.1">
    <property type="nucleotide sequence ID" value="XM_041340727.1"/>
</dbReference>
<sequence>MRAEYFCMPNTNRTRPAPRRCHDQFVDVNELSSRIFEGTEAEVHATRGAHPQSSVTTELPQPPTTWELHPRLLLLSIVRRSPPENNGANDFPQLPVLSRLHLQVLLRHLFSLLFRSQPNFNGVTEP</sequence>
<dbReference type="EMBL" id="JABBWG010000031">
    <property type="protein sequence ID" value="KAG1810922.1"/>
    <property type="molecule type" value="Genomic_DNA"/>
</dbReference>
<dbReference type="AlphaFoldDB" id="A0A9P7E4E4"/>
<gene>
    <name evidence="1" type="ORF">BJ212DRAFT_1484048</name>
</gene>